<organism evidence="3 4">
    <name type="scientific">Hufsiella arboris</name>
    <dbReference type="NCBI Taxonomy" id="2695275"/>
    <lineage>
        <taxon>Bacteria</taxon>
        <taxon>Pseudomonadati</taxon>
        <taxon>Bacteroidota</taxon>
        <taxon>Sphingobacteriia</taxon>
        <taxon>Sphingobacteriales</taxon>
        <taxon>Sphingobacteriaceae</taxon>
        <taxon>Hufsiella</taxon>
    </lineage>
</organism>
<dbReference type="CDD" id="cd00586">
    <property type="entry name" value="4HBT"/>
    <property type="match status" value="1"/>
</dbReference>
<comment type="similarity">
    <text evidence="1">Belongs to the 4-hydroxybenzoyl-CoA thioesterase family.</text>
</comment>
<gene>
    <name evidence="3" type="ORF">GS399_05770</name>
</gene>
<dbReference type="SUPFAM" id="SSF54637">
    <property type="entry name" value="Thioesterase/thiol ester dehydrase-isomerase"/>
    <property type="match status" value="1"/>
</dbReference>
<accession>A0A7K1Y7C6</accession>
<reference evidence="3 4" key="1">
    <citation type="submission" date="2019-11" db="EMBL/GenBank/DDBJ databases">
        <title>Pedobacter sp. HMF7647 Genome sequencing and assembly.</title>
        <authorList>
            <person name="Kang H."/>
            <person name="Kim H."/>
            <person name="Joh K."/>
        </authorList>
    </citation>
    <scope>NUCLEOTIDE SEQUENCE [LARGE SCALE GENOMIC DNA]</scope>
    <source>
        <strain evidence="3 4">HMF7647</strain>
    </source>
</reference>
<keyword evidence="4" id="KW-1185">Reference proteome</keyword>
<evidence type="ECO:0000256" key="2">
    <source>
        <dbReference type="ARBA" id="ARBA00022801"/>
    </source>
</evidence>
<dbReference type="GO" id="GO:0047617">
    <property type="term" value="F:fatty acyl-CoA hydrolase activity"/>
    <property type="evidence" value="ECO:0007669"/>
    <property type="project" value="TreeGrafter"/>
</dbReference>
<dbReference type="Pfam" id="PF13279">
    <property type="entry name" value="4HBT_2"/>
    <property type="match status" value="1"/>
</dbReference>
<name>A0A7K1Y7C6_9SPHI</name>
<dbReference type="AlphaFoldDB" id="A0A7K1Y7C6"/>
<dbReference type="InterPro" id="IPR029069">
    <property type="entry name" value="HotDog_dom_sf"/>
</dbReference>
<dbReference type="Proteomes" id="UP000466586">
    <property type="component" value="Unassembled WGS sequence"/>
</dbReference>
<protein>
    <submittedName>
        <fullName evidence="3">Acyl-CoA thioesterase</fullName>
    </submittedName>
</protein>
<dbReference type="InterPro" id="IPR050563">
    <property type="entry name" value="4-hydroxybenzoyl-CoA_TE"/>
</dbReference>
<dbReference type="RefSeq" id="WP_160843644.1">
    <property type="nucleotide sequence ID" value="NZ_WVHT01000002.1"/>
</dbReference>
<comment type="caution">
    <text evidence="3">The sequence shown here is derived from an EMBL/GenBank/DDBJ whole genome shotgun (WGS) entry which is preliminary data.</text>
</comment>
<evidence type="ECO:0000313" key="4">
    <source>
        <dbReference type="Proteomes" id="UP000466586"/>
    </source>
</evidence>
<sequence length="141" mass="16214">MNLKNFNFKTLIPIRFCDMDAFGHVNNALYLTYFEIARSSYWKEVVRWDWSKLSVVIGKAEVNYLVPLKYGDVLYAYVRTSRTGKSSFDLEYVLAVAKKDSEEIVATGKTVCIAYDHSIGKSVPIPDYQLAKMKDFEMLVT</sequence>
<dbReference type="EMBL" id="WVHT01000002">
    <property type="protein sequence ID" value="MXV50474.1"/>
    <property type="molecule type" value="Genomic_DNA"/>
</dbReference>
<evidence type="ECO:0000313" key="3">
    <source>
        <dbReference type="EMBL" id="MXV50474.1"/>
    </source>
</evidence>
<dbReference type="Gene3D" id="3.10.129.10">
    <property type="entry name" value="Hotdog Thioesterase"/>
    <property type="match status" value="1"/>
</dbReference>
<keyword evidence="2" id="KW-0378">Hydrolase</keyword>
<dbReference type="PANTHER" id="PTHR31793:SF27">
    <property type="entry name" value="NOVEL THIOESTERASE SUPERFAMILY DOMAIN AND SAPOSIN A-TYPE DOMAIN CONTAINING PROTEIN (0610012H03RIK)"/>
    <property type="match status" value="1"/>
</dbReference>
<dbReference type="PANTHER" id="PTHR31793">
    <property type="entry name" value="4-HYDROXYBENZOYL-COA THIOESTERASE FAMILY MEMBER"/>
    <property type="match status" value="1"/>
</dbReference>
<proteinExistence type="inferred from homology"/>
<evidence type="ECO:0000256" key="1">
    <source>
        <dbReference type="ARBA" id="ARBA00005953"/>
    </source>
</evidence>